<dbReference type="Pfam" id="PF05044">
    <property type="entry name" value="HPD"/>
    <property type="match status" value="1"/>
</dbReference>
<feature type="region of interest" description="Disordered" evidence="7">
    <location>
        <begin position="152"/>
        <end position="229"/>
    </location>
</feature>
<dbReference type="SUPFAM" id="SSF46689">
    <property type="entry name" value="Homeodomain-like"/>
    <property type="match status" value="1"/>
</dbReference>
<feature type="compositionally biased region" description="Polar residues" evidence="7">
    <location>
        <begin position="178"/>
        <end position="187"/>
    </location>
</feature>
<dbReference type="InterPro" id="IPR023082">
    <property type="entry name" value="Homeo_prospero_dom"/>
</dbReference>
<gene>
    <name evidence="9" type="ORF">PMAYCL1PPCAC_12465</name>
</gene>
<evidence type="ECO:0000256" key="5">
    <source>
        <dbReference type="ARBA" id="ARBA00023163"/>
    </source>
</evidence>
<evidence type="ECO:0000256" key="3">
    <source>
        <dbReference type="ARBA" id="ARBA00023125"/>
    </source>
</evidence>
<evidence type="ECO:0000313" key="10">
    <source>
        <dbReference type="Proteomes" id="UP001328107"/>
    </source>
</evidence>
<feature type="non-terminal residue" evidence="9">
    <location>
        <position position="1"/>
    </location>
</feature>
<keyword evidence="5" id="KW-0804">Transcription</keyword>
<dbReference type="GO" id="GO:0048468">
    <property type="term" value="P:cell development"/>
    <property type="evidence" value="ECO:0007669"/>
    <property type="project" value="UniProtKB-ARBA"/>
</dbReference>
<dbReference type="GO" id="GO:0000978">
    <property type="term" value="F:RNA polymerase II cis-regulatory region sequence-specific DNA binding"/>
    <property type="evidence" value="ECO:0007669"/>
    <property type="project" value="TreeGrafter"/>
</dbReference>
<feature type="compositionally biased region" description="Low complexity" evidence="7">
    <location>
        <begin position="158"/>
        <end position="170"/>
    </location>
</feature>
<organism evidence="9 10">
    <name type="scientific">Pristionchus mayeri</name>
    <dbReference type="NCBI Taxonomy" id="1317129"/>
    <lineage>
        <taxon>Eukaryota</taxon>
        <taxon>Metazoa</taxon>
        <taxon>Ecdysozoa</taxon>
        <taxon>Nematoda</taxon>
        <taxon>Chromadorea</taxon>
        <taxon>Rhabditida</taxon>
        <taxon>Rhabditina</taxon>
        <taxon>Diplogasteromorpha</taxon>
        <taxon>Diplogasteroidea</taxon>
        <taxon>Neodiplogasteridae</taxon>
        <taxon>Pristionchus</taxon>
    </lineage>
</organism>
<dbReference type="InterPro" id="IPR037131">
    <property type="entry name" value="Homeo_prospero_dom_sf"/>
</dbReference>
<dbReference type="AlphaFoldDB" id="A0AAN4ZSC6"/>
<dbReference type="PANTHER" id="PTHR12198">
    <property type="entry name" value="HOMEOBOX PROTEIN PROSPERO/PROX-1/CEH-26"/>
    <property type="match status" value="1"/>
</dbReference>
<evidence type="ECO:0000313" key="9">
    <source>
        <dbReference type="EMBL" id="GMR42270.1"/>
    </source>
</evidence>
<sequence length="565" mass="64783">PVLFSSPSFLLLPLPILSTVLTHSNTLFLFLFNPFLDSLMSSGGALPPTSFNPFPYLFPTQPHFFTPNQRIKMKRQRQRVDAGEPRNSYQQPRVPPKQENGSSIPHTAAIPLNVNQLLLPWMHQEEKVEPEEGMPSIVESQENEMNEVMEDAPVSNGSATESTSSSTSSSSRRKNHAPQKNSPTLEESNQEDASIDNNHSNALEHDEFKKEEEECTESESDLTHTPTSKLDSIVETQKNLYSSIIEQQKVLGEGKMINDVSTMGAFLKQAILINVIGSIDEIVNHWIEMERSKIDREENKEQPISTQNISGNQLSFSNGIFPPNPFIGHTLEENIRKRKLESPAIKSKFARENEETKISSSLFNYFPGAMVGPSMFDKSRLAGAAIPSPSMSEDNSDYDPDDPDCQLSGADLKKSKLMFFYTRYPNPTNLKQYFPEFQFRKKSSGQLVKWFSNFREFYYNQMEKYAKEAVAKGIRNREDITVTRDSEIFKQLNQHYNRNNHFEAPDRFIWVVQETLREFHEAILLGKHEEPSWKKPIYKIICRHDDAIPDFFKDNSFLDRLEQHI</sequence>
<dbReference type="Proteomes" id="UP001328107">
    <property type="component" value="Unassembled WGS sequence"/>
</dbReference>
<dbReference type="PANTHER" id="PTHR12198:SF0">
    <property type="entry name" value="HOMEOBOX PROTEIN PROSPERO"/>
    <property type="match status" value="1"/>
</dbReference>
<reference evidence="10" key="1">
    <citation type="submission" date="2022-10" db="EMBL/GenBank/DDBJ databases">
        <title>Genome assembly of Pristionchus species.</title>
        <authorList>
            <person name="Yoshida K."/>
            <person name="Sommer R.J."/>
        </authorList>
    </citation>
    <scope>NUCLEOTIDE SEQUENCE [LARGE SCALE GENOMIC DNA]</scope>
    <source>
        <strain evidence="10">RS5460</strain>
    </source>
</reference>
<evidence type="ECO:0000256" key="1">
    <source>
        <dbReference type="ARBA" id="ARBA00004123"/>
    </source>
</evidence>
<feature type="region of interest" description="Disordered" evidence="7">
    <location>
        <begin position="69"/>
        <end position="105"/>
    </location>
</feature>
<evidence type="ECO:0000259" key="8">
    <source>
        <dbReference type="PROSITE" id="PS51818"/>
    </source>
</evidence>
<dbReference type="InterPro" id="IPR039350">
    <property type="entry name" value="Prospero_homeodomain"/>
</dbReference>
<accession>A0AAN4ZSC6</accession>
<dbReference type="Gene3D" id="1.10.10.500">
    <property type="entry name" value="Homeo-prospero domain"/>
    <property type="match status" value="1"/>
</dbReference>
<dbReference type="GO" id="GO:0000981">
    <property type="term" value="F:DNA-binding transcription factor activity, RNA polymerase II-specific"/>
    <property type="evidence" value="ECO:0007669"/>
    <property type="project" value="TreeGrafter"/>
</dbReference>
<comment type="subcellular location">
    <subcellularLocation>
        <location evidence="1">Nucleus</location>
    </subcellularLocation>
</comment>
<dbReference type="InterPro" id="IPR009057">
    <property type="entry name" value="Homeodomain-like_sf"/>
</dbReference>
<proteinExistence type="predicted"/>
<keyword evidence="6" id="KW-0539">Nucleus</keyword>
<dbReference type="PROSITE" id="PS51818">
    <property type="entry name" value="HOMEO_PROSPERO"/>
    <property type="match status" value="1"/>
</dbReference>
<evidence type="ECO:0000256" key="7">
    <source>
        <dbReference type="SAM" id="MobiDB-lite"/>
    </source>
</evidence>
<feature type="compositionally biased region" description="Basic and acidic residues" evidence="7">
    <location>
        <begin position="202"/>
        <end position="212"/>
    </location>
</feature>
<keyword evidence="3" id="KW-0238">DNA-binding</keyword>
<evidence type="ECO:0000256" key="2">
    <source>
        <dbReference type="ARBA" id="ARBA00023015"/>
    </source>
</evidence>
<feature type="domain" description="Prospero" evidence="8">
    <location>
        <begin position="404"/>
        <end position="562"/>
    </location>
</feature>
<dbReference type="GO" id="GO:0005634">
    <property type="term" value="C:nucleus"/>
    <property type="evidence" value="ECO:0007669"/>
    <property type="project" value="UniProtKB-SubCell"/>
</dbReference>
<keyword evidence="4" id="KW-0371">Homeobox</keyword>
<keyword evidence="10" id="KW-1185">Reference proteome</keyword>
<dbReference type="GO" id="GO:0007399">
    <property type="term" value="P:nervous system development"/>
    <property type="evidence" value="ECO:0007669"/>
    <property type="project" value="UniProtKB-ARBA"/>
</dbReference>
<dbReference type="FunFam" id="1.10.10.500:FF:000004">
    <property type="entry name" value="Lissencephaly-1 homolog"/>
    <property type="match status" value="1"/>
</dbReference>
<comment type="caution">
    <text evidence="9">The sequence shown here is derived from an EMBL/GenBank/DDBJ whole genome shotgun (WGS) entry which is preliminary data.</text>
</comment>
<evidence type="ECO:0000256" key="4">
    <source>
        <dbReference type="ARBA" id="ARBA00023155"/>
    </source>
</evidence>
<dbReference type="EMBL" id="BTRK01000003">
    <property type="protein sequence ID" value="GMR42270.1"/>
    <property type="molecule type" value="Genomic_DNA"/>
</dbReference>
<evidence type="ECO:0000256" key="6">
    <source>
        <dbReference type="ARBA" id="ARBA00023242"/>
    </source>
</evidence>
<name>A0AAN4ZSC6_9BILA</name>
<protein>
    <recommendedName>
        <fullName evidence="8">Prospero domain-containing protein</fullName>
    </recommendedName>
</protein>
<keyword evidence="2" id="KW-0805">Transcription regulation</keyword>